<dbReference type="RefSeq" id="WP_386666123.1">
    <property type="nucleotide sequence ID" value="NZ_JBHLTG010000001.1"/>
</dbReference>
<evidence type="ECO:0000256" key="1">
    <source>
        <dbReference type="ARBA" id="ARBA00022612"/>
    </source>
</evidence>
<evidence type="ECO:0000313" key="5">
    <source>
        <dbReference type="EMBL" id="MFC0677519.1"/>
    </source>
</evidence>
<keyword evidence="3" id="KW-0378">Hydrolase</keyword>
<feature type="domain" description="Prohead serine protease" evidence="4">
    <location>
        <begin position="17"/>
        <end position="153"/>
    </location>
</feature>
<sequence length="233" mass="24831">MQVRKHLALTDVALKFDDTGAGTFQGYASVFGGVDSYGDTIIKGAFASTLRNNGAPKMFFNHEWTMPVGKWLTVKEDDHGLFVEGELTPGLGLAGDIRAAMKHGTLDGLSIGGYLKKGDYEETEGGRVIRRWSNLMEISPVAFPADASARVNLGSVKAADSTELAEAIEEIESVRDFERFLRDAGGLGKGAAVALVARAREVFAAGGSGAENLEAKQRAELVERIQRLAAGLA</sequence>
<dbReference type="NCBIfam" id="TIGR01543">
    <property type="entry name" value="proheadase_HK97"/>
    <property type="match status" value="1"/>
</dbReference>
<dbReference type="InterPro" id="IPR006433">
    <property type="entry name" value="Prohead_protease"/>
</dbReference>
<evidence type="ECO:0000256" key="2">
    <source>
        <dbReference type="ARBA" id="ARBA00022670"/>
    </source>
</evidence>
<dbReference type="EMBL" id="JBHLTG010000001">
    <property type="protein sequence ID" value="MFC0677519.1"/>
    <property type="molecule type" value="Genomic_DNA"/>
</dbReference>
<evidence type="ECO:0000313" key="6">
    <source>
        <dbReference type="Proteomes" id="UP001589896"/>
    </source>
</evidence>
<dbReference type="Pfam" id="PF04586">
    <property type="entry name" value="Peptidase_S78"/>
    <property type="match status" value="1"/>
</dbReference>
<dbReference type="GO" id="GO:0008233">
    <property type="term" value="F:peptidase activity"/>
    <property type="evidence" value="ECO:0007669"/>
    <property type="project" value="UniProtKB-KW"/>
</dbReference>
<gene>
    <name evidence="5" type="ORF">ACFFGH_06600</name>
</gene>
<protein>
    <submittedName>
        <fullName evidence="5">HK97 family phage prohead protease</fullName>
    </submittedName>
</protein>
<name>A0ABV6RKK7_9GAMM</name>
<keyword evidence="2 5" id="KW-0645">Protease</keyword>
<reference evidence="5 6" key="1">
    <citation type="submission" date="2024-09" db="EMBL/GenBank/DDBJ databases">
        <authorList>
            <person name="Sun Q."/>
            <person name="Mori K."/>
        </authorList>
    </citation>
    <scope>NUCLEOTIDE SEQUENCE [LARGE SCALE GENOMIC DNA]</scope>
    <source>
        <strain evidence="5 6">KCTC 23076</strain>
    </source>
</reference>
<keyword evidence="6" id="KW-1185">Reference proteome</keyword>
<dbReference type="InterPro" id="IPR054613">
    <property type="entry name" value="Peptidase_S78_dom"/>
</dbReference>
<dbReference type="Proteomes" id="UP001589896">
    <property type="component" value="Unassembled WGS sequence"/>
</dbReference>
<evidence type="ECO:0000256" key="3">
    <source>
        <dbReference type="ARBA" id="ARBA00022801"/>
    </source>
</evidence>
<dbReference type="GO" id="GO:0006508">
    <property type="term" value="P:proteolysis"/>
    <property type="evidence" value="ECO:0007669"/>
    <property type="project" value="UniProtKB-KW"/>
</dbReference>
<dbReference type="SUPFAM" id="SSF50789">
    <property type="entry name" value="Herpes virus serine proteinase, assemblin"/>
    <property type="match status" value="1"/>
</dbReference>
<proteinExistence type="predicted"/>
<keyword evidence="1" id="KW-1188">Viral release from host cell</keyword>
<evidence type="ECO:0000259" key="4">
    <source>
        <dbReference type="Pfam" id="PF04586"/>
    </source>
</evidence>
<comment type="caution">
    <text evidence="5">The sequence shown here is derived from an EMBL/GenBank/DDBJ whole genome shotgun (WGS) entry which is preliminary data.</text>
</comment>
<organism evidence="5 6">
    <name type="scientific">Lysobacter korlensis</name>
    <dbReference type="NCBI Taxonomy" id="553636"/>
    <lineage>
        <taxon>Bacteria</taxon>
        <taxon>Pseudomonadati</taxon>
        <taxon>Pseudomonadota</taxon>
        <taxon>Gammaproteobacteria</taxon>
        <taxon>Lysobacterales</taxon>
        <taxon>Lysobacteraceae</taxon>
        <taxon>Lysobacter</taxon>
    </lineage>
</organism>
<accession>A0ABV6RKK7</accession>